<name>K2G8Y0_9BACT</name>
<comment type="caution">
    <text evidence="1">The sequence shown here is derived from an EMBL/GenBank/DDBJ whole genome shotgun (WGS) entry which is preliminary data.</text>
</comment>
<evidence type="ECO:0000313" key="1">
    <source>
        <dbReference type="EMBL" id="EKE26584.1"/>
    </source>
</evidence>
<dbReference type="EMBL" id="AMFJ01000754">
    <property type="protein sequence ID" value="EKE26584.1"/>
    <property type="molecule type" value="Genomic_DNA"/>
</dbReference>
<organism evidence="1">
    <name type="scientific">uncultured bacterium</name>
    <name type="common">gcode 4</name>
    <dbReference type="NCBI Taxonomy" id="1234023"/>
    <lineage>
        <taxon>Bacteria</taxon>
        <taxon>environmental samples</taxon>
    </lineage>
</organism>
<protein>
    <submittedName>
        <fullName evidence="1">Uncharacterized protein</fullName>
    </submittedName>
</protein>
<gene>
    <name evidence="1" type="ORF">ACD_4C00238G0013</name>
</gene>
<proteinExistence type="predicted"/>
<accession>K2G8Y0</accession>
<sequence length="58" mass="6900">MELNSNNCENCPQSKVIEQELLENIKKANWFAMGILDGCKCWWKELPVFEHLLKKYQN</sequence>
<dbReference type="AlphaFoldDB" id="K2G8Y0"/>
<reference evidence="1" key="1">
    <citation type="journal article" date="2012" name="Science">
        <title>Fermentation, hydrogen, and sulfur metabolism in multiple uncultivated bacterial phyla.</title>
        <authorList>
            <person name="Wrighton K.C."/>
            <person name="Thomas B.C."/>
            <person name="Sharon I."/>
            <person name="Miller C.S."/>
            <person name="Castelle C.J."/>
            <person name="VerBerkmoes N.C."/>
            <person name="Wilkins M.J."/>
            <person name="Hettich R.L."/>
            <person name="Lipton M.S."/>
            <person name="Williams K.H."/>
            <person name="Long P.E."/>
            <person name="Banfield J.F."/>
        </authorList>
    </citation>
    <scope>NUCLEOTIDE SEQUENCE [LARGE SCALE GENOMIC DNA]</scope>
</reference>